<feature type="signal peptide" evidence="1">
    <location>
        <begin position="1"/>
        <end position="25"/>
    </location>
</feature>
<evidence type="ECO:0000313" key="2">
    <source>
        <dbReference type="EMBL" id="MBW77468.1"/>
    </source>
</evidence>
<reference evidence="2" key="1">
    <citation type="submission" date="2018-01" db="EMBL/GenBank/DDBJ databases">
        <title>An insight into the sialome of Amazonian anophelines.</title>
        <authorList>
            <person name="Ribeiro J.M."/>
            <person name="Scarpassa V."/>
            <person name="Calvo E."/>
        </authorList>
    </citation>
    <scope>NUCLEOTIDE SEQUENCE</scope>
</reference>
<sequence length="73" mass="8341">MGFRMNQYVCMRVCVCVCVCVCVFADVRVFDALSSTQYCLVTKLSYQSWSHTIAGRCSAAGKGRFKKERKREK</sequence>
<keyword evidence="1" id="KW-0732">Signal</keyword>
<evidence type="ECO:0000256" key="1">
    <source>
        <dbReference type="SAM" id="SignalP"/>
    </source>
</evidence>
<accession>A0A2M4DJV4</accession>
<dbReference type="EMBL" id="GGFL01013290">
    <property type="protein sequence ID" value="MBW77468.1"/>
    <property type="molecule type" value="Transcribed_RNA"/>
</dbReference>
<feature type="chain" id="PRO_5014604424" evidence="1">
    <location>
        <begin position="26"/>
        <end position="73"/>
    </location>
</feature>
<proteinExistence type="predicted"/>
<protein>
    <submittedName>
        <fullName evidence="2">Putative secreted protein</fullName>
    </submittedName>
</protein>
<organism evidence="2">
    <name type="scientific">Anopheles darlingi</name>
    <name type="common">Mosquito</name>
    <dbReference type="NCBI Taxonomy" id="43151"/>
    <lineage>
        <taxon>Eukaryota</taxon>
        <taxon>Metazoa</taxon>
        <taxon>Ecdysozoa</taxon>
        <taxon>Arthropoda</taxon>
        <taxon>Hexapoda</taxon>
        <taxon>Insecta</taxon>
        <taxon>Pterygota</taxon>
        <taxon>Neoptera</taxon>
        <taxon>Endopterygota</taxon>
        <taxon>Diptera</taxon>
        <taxon>Nematocera</taxon>
        <taxon>Culicoidea</taxon>
        <taxon>Culicidae</taxon>
        <taxon>Anophelinae</taxon>
        <taxon>Anopheles</taxon>
    </lineage>
</organism>
<name>A0A2M4DJV4_ANODA</name>
<dbReference type="AlphaFoldDB" id="A0A2M4DJV4"/>